<evidence type="ECO:0000256" key="2">
    <source>
        <dbReference type="SAM" id="MobiDB-lite"/>
    </source>
</evidence>
<keyword evidence="3" id="KW-0732">Signal</keyword>
<evidence type="ECO:0000313" key="5">
    <source>
        <dbReference type="Proteomes" id="UP001189429"/>
    </source>
</evidence>
<dbReference type="Proteomes" id="UP001189429">
    <property type="component" value="Unassembled WGS sequence"/>
</dbReference>
<reference evidence="4" key="1">
    <citation type="submission" date="2023-10" db="EMBL/GenBank/DDBJ databases">
        <authorList>
            <person name="Chen Y."/>
            <person name="Shah S."/>
            <person name="Dougan E. K."/>
            <person name="Thang M."/>
            <person name="Chan C."/>
        </authorList>
    </citation>
    <scope>NUCLEOTIDE SEQUENCE [LARGE SCALE GENOMIC DNA]</scope>
</reference>
<protein>
    <submittedName>
        <fullName evidence="4">Uncharacterized protein</fullName>
    </submittedName>
</protein>
<organism evidence="4 5">
    <name type="scientific">Prorocentrum cordatum</name>
    <dbReference type="NCBI Taxonomy" id="2364126"/>
    <lineage>
        <taxon>Eukaryota</taxon>
        <taxon>Sar</taxon>
        <taxon>Alveolata</taxon>
        <taxon>Dinophyceae</taxon>
        <taxon>Prorocentrales</taxon>
        <taxon>Prorocentraceae</taxon>
        <taxon>Prorocentrum</taxon>
    </lineage>
</organism>
<feature type="chain" id="PRO_5045391129" evidence="3">
    <location>
        <begin position="20"/>
        <end position="717"/>
    </location>
</feature>
<evidence type="ECO:0000313" key="4">
    <source>
        <dbReference type="EMBL" id="CAK0808108.1"/>
    </source>
</evidence>
<comment type="caution">
    <text evidence="4">The sequence shown here is derived from an EMBL/GenBank/DDBJ whole genome shotgun (WGS) entry which is preliminary data.</text>
</comment>
<keyword evidence="5" id="KW-1185">Reference proteome</keyword>
<feature type="coiled-coil region" evidence="1">
    <location>
        <begin position="625"/>
        <end position="659"/>
    </location>
</feature>
<feature type="coiled-coil region" evidence="1">
    <location>
        <begin position="64"/>
        <end position="91"/>
    </location>
</feature>
<feature type="coiled-coil region" evidence="1">
    <location>
        <begin position="453"/>
        <end position="508"/>
    </location>
</feature>
<proteinExistence type="predicted"/>
<feature type="region of interest" description="Disordered" evidence="2">
    <location>
        <begin position="556"/>
        <end position="586"/>
    </location>
</feature>
<sequence>MKRAILALPLLATANLVVTNVTSKGNVIDKVVQLCTELKEKIENDGKTEQGSYDKYACWCEESLGKKANDISKAKETIEQLQTEIVKLKGEQATHVVNVAQLKKDIAAAIESQKEATAIREKESEAYHEEKDESEQCIGALEAAIRVLAGAGAGKPKQLETLQEARLLSVVAGVRGLLRQSAVARSVSSEDLGVVRHFVERPEDFVGESMGSLSAAQVANNPYGDYAPQSTRITGILKGMYDTFTGGLERANAEEATKQKAFEELMATKKSELQSLEATLEQQTMYDAEKTKGLADSKVELDATKEQLEADEEFFAQAKTSCKDKAAEWAERTRMRTEELKGIDKALEILTDEENQKIFANATSASFLQLRSDSRSDESEARNEAYSSLKSLATKYQSISIATVAAALSAGGHFDKVIQSINAMIETLRREDEQDIKEKDWCQGQQYNNKITGEDLEYDIEKLDEELQRAEDLKKELQDKFTALSEELNSTQTEFAELKQMRAEARASFLQSQRDDAAAVALLEEAIAALTSYYQKNKMPIGLVKVRRHLFSQKLAEEPGGGAEEESDPSRPPETSWEEGGYKGSTSEAGGLVAIVELVKEDLEKEILTDREDDARAQTTYEADLAALQKTLDAKKTAMNGVEKEQAELNLKVTGLEARKMHRNSSLSLAQERKGTLEEQCAWVESHFESRRDARKAEIDGLVEAKNYLAGMDDPSA</sequence>
<feature type="signal peptide" evidence="3">
    <location>
        <begin position="1"/>
        <end position="19"/>
    </location>
</feature>
<keyword evidence="1" id="KW-0175">Coiled coil</keyword>
<accession>A0ABN9QPM5</accession>
<evidence type="ECO:0000256" key="3">
    <source>
        <dbReference type="SAM" id="SignalP"/>
    </source>
</evidence>
<dbReference type="EMBL" id="CAUYUJ010004093">
    <property type="protein sequence ID" value="CAK0808108.1"/>
    <property type="molecule type" value="Genomic_DNA"/>
</dbReference>
<name>A0ABN9QPM5_9DINO</name>
<evidence type="ECO:0000256" key="1">
    <source>
        <dbReference type="SAM" id="Coils"/>
    </source>
</evidence>
<gene>
    <name evidence="4" type="ORF">PCOR1329_LOCUS13797</name>
</gene>